<evidence type="ECO:0000259" key="3">
    <source>
        <dbReference type="Pfam" id="PF02470"/>
    </source>
</evidence>
<feature type="domain" description="Mce/MlaD" evidence="3">
    <location>
        <begin position="42"/>
        <end position="116"/>
    </location>
</feature>
<evidence type="ECO:0000313" key="4">
    <source>
        <dbReference type="EMBL" id="KLL11204.1"/>
    </source>
</evidence>
<dbReference type="InterPro" id="IPR003399">
    <property type="entry name" value="Mce/MlaD"/>
</dbReference>
<dbReference type="Pfam" id="PF02470">
    <property type="entry name" value="MlaD"/>
    <property type="match status" value="1"/>
</dbReference>
<feature type="transmembrane region" description="Helical" evidence="2">
    <location>
        <begin position="12"/>
        <end position="31"/>
    </location>
</feature>
<protein>
    <submittedName>
        <fullName evidence="4">Aromatic ring-opening dioxygenase LigA</fullName>
    </submittedName>
</protein>
<evidence type="ECO:0000256" key="1">
    <source>
        <dbReference type="SAM" id="MobiDB-lite"/>
    </source>
</evidence>
<feature type="region of interest" description="Disordered" evidence="1">
    <location>
        <begin position="409"/>
        <end position="430"/>
    </location>
</feature>
<dbReference type="PANTHER" id="PTHR33371">
    <property type="entry name" value="INTERMEMBRANE PHOSPHOLIPID TRANSPORT SYSTEM BINDING PROTEIN MLAD-RELATED"/>
    <property type="match status" value="1"/>
</dbReference>
<keyword evidence="2" id="KW-1133">Transmembrane helix</keyword>
<organism evidence="4 5">
    <name type="scientific">Protofrankia coriariae</name>
    <dbReference type="NCBI Taxonomy" id="1562887"/>
    <lineage>
        <taxon>Bacteria</taxon>
        <taxon>Bacillati</taxon>
        <taxon>Actinomycetota</taxon>
        <taxon>Actinomycetes</taxon>
        <taxon>Frankiales</taxon>
        <taxon>Frankiaceae</taxon>
        <taxon>Protofrankia</taxon>
    </lineage>
</organism>
<keyword evidence="5" id="KW-1185">Reference proteome</keyword>
<sequence length="430" mass="45001">MTTPEFRARSRSFRAGGIVLAVLAAILYLTFKAQTGLPFAPTTTVRAAFDNVHSLRVNDGVREMSKRIGRVSAIDYVNGAAVVTMQLDGNVDVYRDSHAEIWDVSALATKFVELDLGTSAAGKLGDQTIEATRNVNSADLYQLLDVLDQPTRDAATRTVRVLGGGAAGHSDDLQDLLKTAPSLLADIGTVSQALASAQTDLPTLLTDIDRLAGRLDDHQQQIASLVDQSDQTLRAVSVDGGKPLAGTLERLPGTLDTAKHALDSLNTPLADTASAVRDLEPGAGALADSETDLRGVLVDGVPVAGKVPPVAGQAIPAVEDLTRTVSDARPLASPVRQAVGDLLTPLRVLAPYAPELGQLFVRGQSFVSEGGAPGMRYARLGLNPGLGTVTSGLLPSGNFYLNQYPRPGEAQRDRAQGLPAGIPLVGGTAR</sequence>
<comment type="caution">
    <text evidence="4">The sequence shown here is derived from an EMBL/GenBank/DDBJ whole genome shotgun (WGS) entry which is preliminary data.</text>
</comment>
<dbReference type="GO" id="GO:0051213">
    <property type="term" value="F:dioxygenase activity"/>
    <property type="evidence" value="ECO:0007669"/>
    <property type="project" value="UniProtKB-KW"/>
</dbReference>
<keyword evidence="4" id="KW-0560">Oxidoreductase</keyword>
<keyword evidence="4" id="KW-0223">Dioxygenase</keyword>
<dbReference type="Proteomes" id="UP000035425">
    <property type="component" value="Unassembled WGS sequence"/>
</dbReference>
<dbReference type="PANTHER" id="PTHR33371:SF4">
    <property type="entry name" value="INTERMEMBRANE PHOSPHOLIPID TRANSPORT SYSTEM BINDING PROTEIN MLAD"/>
    <property type="match status" value="1"/>
</dbReference>
<evidence type="ECO:0000313" key="5">
    <source>
        <dbReference type="Proteomes" id="UP000035425"/>
    </source>
</evidence>
<keyword evidence="2" id="KW-0472">Membrane</keyword>
<gene>
    <name evidence="4" type="ORF">FrCorBMG51_13230</name>
</gene>
<dbReference type="EMBL" id="JWIO01000018">
    <property type="protein sequence ID" value="KLL11204.1"/>
    <property type="molecule type" value="Genomic_DNA"/>
</dbReference>
<reference evidence="4 5" key="1">
    <citation type="submission" date="2014-12" db="EMBL/GenBank/DDBJ databases">
        <title>Frankia sp. BMG5.1 draft genome.</title>
        <authorList>
            <person name="Gtari M."/>
            <person name="Ghodhbane-Gtari F."/>
            <person name="Nouioui I."/>
            <person name="Ktari A."/>
            <person name="Hezbri K."/>
            <person name="Mimouni W."/>
            <person name="Sbissi I."/>
            <person name="Ayari A."/>
            <person name="Yamanaka T."/>
            <person name="Normand P."/>
            <person name="Tisa L.S."/>
            <person name="Boudabous A."/>
        </authorList>
    </citation>
    <scope>NUCLEOTIDE SEQUENCE [LARGE SCALE GENOMIC DNA]</scope>
    <source>
        <strain evidence="4 5">BMG5.1</strain>
    </source>
</reference>
<evidence type="ECO:0000256" key="2">
    <source>
        <dbReference type="SAM" id="Phobius"/>
    </source>
</evidence>
<dbReference type="InterPro" id="IPR052336">
    <property type="entry name" value="MlaD_Phospholipid_Transporter"/>
</dbReference>
<accession>A0ABR5F3A1</accession>
<proteinExistence type="predicted"/>
<keyword evidence="2" id="KW-0812">Transmembrane</keyword>
<name>A0ABR5F3A1_9ACTN</name>